<feature type="transmembrane region" description="Helical" evidence="1">
    <location>
        <begin position="63"/>
        <end position="81"/>
    </location>
</feature>
<gene>
    <name evidence="2" type="ORF">CLCOL_02660</name>
</gene>
<dbReference type="AlphaFoldDB" id="A0A151ARW6"/>
<reference evidence="2 3" key="1">
    <citation type="submission" date="2016-02" db="EMBL/GenBank/DDBJ databases">
        <title>Genome sequence of Clostridium colicanis DSM 13634.</title>
        <authorList>
            <person name="Poehlein A."/>
            <person name="Daniel R."/>
        </authorList>
    </citation>
    <scope>NUCLEOTIDE SEQUENCE [LARGE SCALE GENOMIC DNA]</scope>
    <source>
        <strain evidence="2 3">DSM 13634</strain>
    </source>
</reference>
<keyword evidence="1" id="KW-0472">Membrane</keyword>
<comment type="caution">
    <text evidence="2">The sequence shown here is derived from an EMBL/GenBank/DDBJ whole genome shotgun (WGS) entry which is preliminary data.</text>
</comment>
<sequence length="112" mass="13359">MHKYRTGTRLMYVLIFSVLLYCSYIITSSLYSFLISIFIVSSYILLSTFLFNKKVVKESKEYLGAQVILTLIYWMIIGKTFVEDTNFNGILFFIIIMIVPYFFKINYEKRHE</sequence>
<keyword evidence="1" id="KW-1133">Transmembrane helix</keyword>
<name>A0A151ARW6_9CLOT</name>
<evidence type="ECO:0000313" key="2">
    <source>
        <dbReference type="EMBL" id="KYH30320.1"/>
    </source>
</evidence>
<dbReference type="Proteomes" id="UP000075374">
    <property type="component" value="Unassembled WGS sequence"/>
</dbReference>
<keyword evidence="3" id="KW-1185">Reference proteome</keyword>
<feature type="transmembrane region" description="Helical" evidence="1">
    <location>
        <begin position="9"/>
        <end position="27"/>
    </location>
</feature>
<protein>
    <submittedName>
        <fullName evidence="2">Uncharacterized protein</fullName>
    </submittedName>
</protein>
<feature type="transmembrane region" description="Helical" evidence="1">
    <location>
        <begin position="87"/>
        <end position="103"/>
    </location>
</feature>
<keyword evidence="1" id="KW-0812">Transmembrane</keyword>
<evidence type="ECO:0000256" key="1">
    <source>
        <dbReference type="SAM" id="Phobius"/>
    </source>
</evidence>
<dbReference type="PATRIC" id="fig|1121305.3.peg.264"/>
<dbReference type="STRING" id="1121305.CLCOL_02660"/>
<accession>A0A151ARW6</accession>
<evidence type="ECO:0000313" key="3">
    <source>
        <dbReference type="Proteomes" id="UP000075374"/>
    </source>
</evidence>
<dbReference type="EMBL" id="LTBB01000001">
    <property type="protein sequence ID" value="KYH30320.1"/>
    <property type="molecule type" value="Genomic_DNA"/>
</dbReference>
<feature type="transmembrane region" description="Helical" evidence="1">
    <location>
        <begin position="33"/>
        <end position="51"/>
    </location>
</feature>
<organism evidence="2 3">
    <name type="scientific">Clostridium colicanis DSM 13634</name>
    <dbReference type="NCBI Taxonomy" id="1121305"/>
    <lineage>
        <taxon>Bacteria</taxon>
        <taxon>Bacillati</taxon>
        <taxon>Bacillota</taxon>
        <taxon>Clostridia</taxon>
        <taxon>Eubacteriales</taxon>
        <taxon>Clostridiaceae</taxon>
        <taxon>Clostridium</taxon>
    </lineage>
</organism>
<proteinExistence type="predicted"/>